<accession>A0A5C6SB00</accession>
<dbReference type="GO" id="GO:0016787">
    <property type="term" value="F:hydrolase activity"/>
    <property type="evidence" value="ECO:0007669"/>
    <property type="project" value="InterPro"/>
</dbReference>
<dbReference type="Pfam" id="PF04273">
    <property type="entry name" value="BLH_phosphatase"/>
    <property type="match status" value="1"/>
</dbReference>
<name>A0A5C6SB00_9RHOB</name>
<dbReference type="Gene3D" id="3.90.190.10">
    <property type="entry name" value="Protein tyrosine phosphatase superfamily"/>
    <property type="match status" value="1"/>
</dbReference>
<comment type="caution">
    <text evidence="2">The sequence shown here is derived from an EMBL/GenBank/DDBJ whole genome shotgun (WGS) entry which is preliminary data.</text>
</comment>
<dbReference type="RefSeq" id="WP_147096445.1">
    <property type="nucleotide sequence ID" value="NZ_JBHUFH010000002.1"/>
</dbReference>
<gene>
    <name evidence="2" type="ORF">FQV27_03715</name>
</gene>
<evidence type="ECO:0000313" key="2">
    <source>
        <dbReference type="EMBL" id="TXB70963.1"/>
    </source>
</evidence>
<proteinExistence type="predicted"/>
<keyword evidence="3" id="KW-1185">Reference proteome</keyword>
<feature type="domain" description="Beta-lactamase hydrolase-like protein phosphatase-like" evidence="1">
    <location>
        <begin position="2"/>
        <end position="110"/>
    </location>
</feature>
<sequence>MDIRKIDESISVAPQLQPEDFADLAQQGYRAVICNRPDGEAADQPSQQEMAEAALAAGLEFRYLPLAPGQLTPQLVDEFGTAIEQMPGPVLAYCRSGTRSATLWALSQSGKRAPSEILKRASEAGYDLGGIAGGLAEPG</sequence>
<evidence type="ECO:0000259" key="1">
    <source>
        <dbReference type="Pfam" id="PF04273"/>
    </source>
</evidence>
<protein>
    <submittedName>
        <fullName evidence="2">TIGR01244 family phosphatase</fullName>
    </submittedName>
</protein>
<evidence type="ECO:0000313" key="3">
    <source>
        <dbReference type="Proteomes" id="UP000321562"/>
    </source>
</evidence>
<reference evidence="2 3" key="1">
    <citation type="submission" date="2019-08" db="EMBL/GenBank/DDBJ databases">
        <authorList>
            <person name="Ye J."/>
        </authorList>
    </citation>
    <scope>NUCLEOTIDE SEQUENCE [LARGE SCALE GENOMIC DNA]</scope>
    <source>
        <strain evidence="2 3">TK008</strain>
    </source>
</reference>
<dbReference type="OrthoDB" id="9805710at2"/>
<organism evidence="2 3">
    <name type="scientific">Paracoccus aurantiacus</name>
    <dbReference type="NCBI Taxonomy" id="2599412"/>
    <lineage>
        <taxon>Bacteria</taxon>
        <taxon>Pseudomonadati</taxon>
        <taxon>Pseudomonadota</taxon>
        <taxon>Alphaproteobacteria</taxon>
        <taxon>Rhodobacterales</taxon>
        <taxon>Paracoccaceae</taxon>
        <taxon>Paracoccus</taxon>
    </lineage>
</organism>
<dbReference type="AlphaFoldDB" id="A0A5C6SB00"/>
<dbReference type="Proteomes" id="UP000321562">
    <property type="component" value="Unassembled WGS sequence"/>
</dbReference>
<dbReference type="SUPFAM" id="SSF52799">
    <property type="entry name" value="(Phosphotyrosine protein) phosphatases II"/>
    <property type="match status" value="1"/>
</dbReference>
<dbReference type="NCBIfam" id="TIGR01244">
    <property type="entry name" value="TIGR01244 family sulfur transferase"/>
    <property type="match status" value="1"/>
</dbReference>
<dbReference type="InterPro" id="IPR005939">
    <property type="entry name" value="BLH_phosphatase-like"/>
</dbReference>
<dbReference type="EMBL" id="VOPL01000001">
    <property type="protein sequence ID" value="TXB70963.1"/>
    <property type="molecule type" value="Genomic_DNA"/>
</dbReference>
<dbReference type="InterPro" id="IPR029021">
    <property type="entry name" value="Prot-tyrosine_phosphatase-like"/>
</dbReference>